<feature type="transmembrane region" description="Helical" evidence="1">
    <location>
        <begin position="79"/>
        <end position="105"/>
    </location>
</feature>
<evidence type="ECO:0000256" key="1">
    <source>
        <dbReference type="SAM" id="Phobius"/>
    </source>
</evidence>
<evidence type="ECO:0000313" key="3">
    <source>
        <dbReference type="Proteomes" id="UP001183388"/>
    </source>
</evidence>
<sequence length="125" mass="12376">MRFVAYVGLGLLGVLAGVAGSLVQGGWFPLGLLLALGGAGGLFWGGALLTRTRVGAAAPAGGWSVAVLALTVTRPQGDFIFAAGASSYLFLLGGMAIAVACGTLAPTERPMFALPESRPRSGAGA</sequence>
<organism evidence="2 3">
    <name type="scientific">Streptomyces boetiae</name>
    <dbReference type="NCBI Taxonomy" id="3075541"/>
    <lineage>
        <taxon>Bacteria</taxon>
        <taxon>Bacillati</taxon>
        <taxon>Actinomycetota</taxon>
        <taxon>Actinomycetes</taxon>
        <taxon>Kitasatosporales</taxon>
        <taxon>Streptomycetaceae</taxon>
        <taxon>Streptomyces</taxon>
    </lineage>
</organism>
<keyword evidence="1" id="KW-0812">Transmembrane</keyword>
<dbReference type="RefSeq" id="WP_311630663.1">
    <property type="nucleotide sequence ID" value="NZ_JAVREN010000014.1"/>
</dbReference>
<accession>A0ABU2L814</accession>
<dbReference type="Pfam" id="PF19608">
    <property type="entry name" value="DUF6113"/>
    <property type="match status" value="1"/>
</dbReference>
<dbReference type="EMBL" id="JAVREN010000014">
    <property type="protein sequence ID" value="MDT0307711.1"/>
    <property type="molecule type" value="Genomic_DNA"/>
</dbReference>
<keyword evidence="1" id="KW-1133">Transmembrane helix</keyword>
<keyword evidence="1" id="KW-0472">Membrane</keyword>
<evidence type="ECO:0000313" key="2">
    <source>
        <dbReference type="EMBL" id="MDT0307711.1"/>
    </source>
</evidence>
<keyword evidence="3" id="KW-1185">Reference proteome</keyword>
<dbReference type="Proteomes" id="UP001183388">
    <property type="component" value="Unassembled WGS sequence"/>
</dbReference>
<gene>
    <name evidence="2" type="ORF">RM780_12155</name>
</gene>
<reference evidence="3" key="1">
    <citation type="submission" date="2023-07" db="EMBL/GenBank/DDBJ databases">
        <title>30 novel species of actinomycetes from the DSMZ collection.</title>
        <authorList>
            <person name="Nouioui I."/>
        </authorList>
    </citation>
    <scope>NUCLEOTIDE SEQUENCE [LARGE SCALE GENOMIC DNA]</scope>
    <source>
        <strain evidence="3">DSM 44917</strain>
    </source>
</reference>
<protein>
    <submittedName>
        <fullName evidence="2">DUF6113 family protein</fullName>
    </submittedName>
</protein>
<feature type="transmembrane region" description="Helical" evidence="1">
    <location>
        <begin position="30"/>
        <end position="49"/>
    </location>
</feature>
<feature type="transmembrane region" description="Helical" evidence="1">
    <location>
        <begin position="56"/>
        <end position="73"/>
    </location>
</feature>
<comment type="caution">
    <text evidence="2">The sequence shown here is derived from an EMBL/GenBank/DDBJ whole genome shotgun (WGS) entry which is preliminary data.</text>
</comment>
<name>A0ABU2L814_9ACTN</name>
<proteinExistence type="predicted"/>
<dbReference type="InterPro" id="IPR046095">
    <property type="entry name" value="DUF6113"/>
</dbReference>